<keyword evidence="12" id="KW-0902">Two-component regulatory system</keyword>
<dbReference type="eggNOG" id="COG5002">
    <property type="taxonomic scope" value="Bacteria"/>
</dbReference>
<dbReference type="Pfam" id="PF02518">
    <property type="entry name" value="HATPase_c"/>
    <property type="match status" value="1"/>
</dbReference>
<dbReference type="InterPro" id="IPR003660">
    <property type="entry name" value="HAMP_dom"/>
</dbReference>
<keyword evidence="9 17" id="KW-0418">Kinase</keyword>
<evidence type="ECO:0000256" key="1">
    <source>
        <dbReference type="ARBA" id="ARBA00000085"/>
    </source>
</evidence>
<dbReference type="CDD" id="cd00082">
    <property type="entry name" value="HisKA"/>
    <property type="match status" value="1"/>
</dbReference>
<comment type="catalytic activity">
    <reaction evidence="1">
        <text>ATP + protein L-histidine = ADP + protein N-phospho-L-histidine.</text>
        <dbReference type="EC" id="2.7.13.3"/>
    </reaction>
</comment>
<dbReference type="Gene3D" id="3.30.565.10">
    <property type="entry name" value="Histidine kinase-like ATPase, C-terminal domain"/>
    <property type="match status" value="1"/>
</dbReference>
<keyword evidence="4" id="KW-1003">Cell membrane</keyword>
<keyword evidence="8" id="KW-0547">Nucleotide-binding</keyword>
<feature type="domain" description="HAMP" evidence="16">
    <location>
        <begin position="192"/>
        <end position="244"/>
    </location>
</feature>
<feature type="transmembrane region" description="Helical" evidence="14">
    <location>
        <begin position="12"/>
        <end position="33"/>
    </location>
</feature>
<dbReference type="SMART" id="SM00304">
    <property type="entry name" value="HAMP"/>
    <property type="match status" value="1"/>
</dbReference>
<evidence type="ECO:0000313" key="18">
    <source>
        <dbReference type="Proteomes" id="UP000006238"/>
    </source>
</evidence>
<dbReference type="GO" id="GO:0000155">
    <property type="term" value="F:phosphorelay sensor kinase activity"/>
    <property type="evidence" value="ECO:0007669"/>
    <property type="project" value="InterPro"/>
</dbReference>
<evidence type="ECO:0000256" key="13">
    <source>
        <dbReference type="ARBA" id="ARBA00023136"/>
    </source>
</evidence>
<dbReference type="Proteomes" id="UP000006238">
    <property type="component" value="Unassembled WGS sequence"/>
</dbReference>
<gene>
    <name evidence="17" type="ORF">BUTYVIB_00026</name>
</gene>
<dbReference type="Gene3D" id="1.10.287.130">
    <property type="match status" value="1"/>
</dbReference>
<feature type="domain" description="Histidine kinase" evidence="15">
    <location>
        <begin position="273"/>
        <end position="475"/>
    </location>
</feature>
<dbReference type="STRING" id="45851.BHV86_05915"/>
<dbReference type="RefSeq" id="WP_005600540.1">
    <property type="nucleotide sequence ID" value="NZ_GG663519.1"/>
</dbReference>
<dbReference type="SMART" id="SM00388">
    <property type="entry name" value="HisKA"/>
    <property type="match status" value="1"/>
</dbReference>
<dbReference type="PANTHER" id="PTHR45528:SF1">
    <property type="entry name" value="SENSOR HISTIDINE KINASE CPXA"/>
    <property type="match status" value="1"/>
</dbReference>
<keyword evidence="5" id="KW-0597">Phosphoprotein</keyword>
<dbReference type="InterPro" id="IPR036890">
    <property type="entry name" value="HATPase_C_sf"/>
</dbReference>
<protein>
    <recommendedName>
        <fullName evidence="3">histidine kinase</fullName>
        <ecNumber evidence="3">2.7.13.3</ecNumber>
    </recommendedName>
</protein>
<keyword evidence="11 14" id="KW-1133">Transmembrane helix</keyword>
<sequence>MKKMSLKLKLTFLIAAIVLTVVGVICLLNSIFFEKYYIKDREKKLVNSYNEMKEVLVSDGISSDSVRKKMLSINALHNINVFLVDSNWKTVYSTQNNIENTYRWLQHFIFSGDRDIELIKENDNYAIKKGNDISTGLSYMVIYGSMEDGSQLVMQLIIESIKENIKIFNNFVTITGAVVMVISIIFAYFLADKFTKPIKELSKIAEEMSELNFDAKYTGKAQNEIGQLGKSINFMSDSLQKNITMLKTANYELQLDIEEKTKAADRQKEFLSNVSHELKTPIALIQGYAEGLKEGVAADKESFDFYCDVIMDESNKMNRMVKNLLSLDHIESGQNNINIERFNLTELINEICKANELRLDQKNIVCVSKCQNDIYVWYDKLQIEEVFTNFYTNAINHSTGKIKISLKKADGKAKLEVYNSGNKIPENDLTRIWEKFYKVDKARTREYGGNGLGLSIVKAILDNYDVEYGVYNVDDGVVFWCMFDCD</sequence>
<dbReference type="GeneID" id="98918394"/>
<evidence type="ECO:0000259" key="15">
    <source>
        <dbReference type="PROSITE" id="PS50109"/>
    </source>
</evidence>
<dbReference type="InterPro" id="IPR005467">
    <property type="entry name" value="His_kinase_dom"/>
</dbReference>
<dbReference type="GO" id="GO:0005524">
    <property type="term" value="F:ATP binding"/>
    <property type="evidence" value="ECO:0007669"/>
    <property type="project" value="UniProtKB-KW"/>
</dbReference>
<dbReference type="EC" id="2.7.13.3" evidence="3"/>
<dbReference type="InterPro" id="IPR050398">
    <property type="entry name" value="HssS/ArlS-like"/>
</dbReference>
<dbReference type="SMART" id="SM00387">
    <property type="entry name" value="HATPase_c"/>
    <property type="match status" value="1"/>
</dbReference>
<dbReference type="Gene3D" id="6.10.340.10">
    <property type="match status" value="1"/>
</dbReference>
<evidence type="ECO:0000256" key="5">
    <source>
        <dbReference type="ARBA" id="ARBA00022553"/>
    </source>
</evidence>
<dbReference type="SUPFAM" id="SSF47384">
    <property type="entry name" value="Homodimeric domain of signal transducing histidine kinase"/>
    <property type="match status" value="1"/>
</dbReference>
<evidence type="ECO:0000256" key="2">
    <source>
        <dbReference type="ARBA" id="ARBA00004651"/>
    </source>
</evidence>
<evidence type="ECO:0000256" key="8">
    <source>
        <dbReference type="ARBA" id="ARBA00022741"/>
    </source>
</evidence>
<evidence type="ECO:0000256" key="9">
    <source>
        <dbReference type="ARBA" id="ARBA00022777"/>
    </source>
</evidence>
<keyword evidence="10" id="KW-0067">ATP-binding</keyword>
<evidence type="ECO:0000256" key="14">
    <source>
        <dbReference type="SAM" id="Phobius"/>
    </source>
</evidence>
<feature type="transmembrane region" description="Helical" evidence="14">
    <location>
        <begin position="167"/>
        <end position="191"/>
    </location>
</feature>
<dbReference type="GO" id="GO:0005886">
    <property type="term" value="C:plasma membrane"/>
    <property type="evidence" value="ECO:0007669"/>
    <property type="project" value="UniProtKB-SubCell"/>
</dbReference>
<keyword evidence="13 14" id="KW-0472">Membrane</keyword>
<dbReference type="PANTHER" id="PTHR45528">
    <property type="entry name" value="SENSOR HISTIDINE KINASE CPXA"/>
    <property type="match status" value="1"/>
</dbReference>
<evidence type="ECO:0000256" key="7">
    <source>
        <dbReference type="ARBA" id="ARBA00022692"/>
    </source>
</evidence>
<dbReference type="PROSITE" id="PS50109">
    <property type="entry name" value="HIS_KIN"/>
    <property type="match status" value="1"/>
</dbReference>
<evidence type="ECO:0000256" key="3">
    <source>
        <dbReference type="ARBA" id="ARBA00012438"/>
    </source>
</evidence>
<dbReference type="InterPro" id="IPR003661">
    <property type="entry name" value="HisK_dim/P_dom"/>
</dbReference>
<keyword evidence="18" id="KW-1185">Reference proteome</keyword>
<evidence type="ECO:0000256" key="10">
    <source>
        <dbReference type="ARBA" id="ARBA00022840"/>
    </source>
</evidence>
<name>D4RWJ0_9FIRM</name>
<comment type="caution">
    <text evidence="17">The sequence shown here is derived from an EMBL/GenBank/DDBJ whole genome shotgun (WGS) entry which is preliminary data.</text>
</comment>
<comment type="subcellular location">
    <subcellularLocation>
        <location evidence="2">Cell membrane</location>
        <topology evidence="2">Multi-pass membrane protein</topology>
    </subcellularLocation>
</comment>
<keyword evidence="6" id="KW-0808">Transferase</keyword>
<reference evidence="17 18" key="1">
    <citation type="submission" date="2010-02" db="EMBL/GenBank/DDBJ databases">
        <authorList>
            <person name="Weinstock G."/>
            <person name="Sodergren E."/>
            <person name="Clifton S."/>
            <person name="Fulton L."/>
            <person name="Fulton B."/>
            <person name="Courtney L."/>
            <person name="Fronick C."/>
            <person name="Harrison M."/>
            <person name="Strong C."/>
            <person name="Farmer C."/>
            <person name="Delahaunty K."/>
            <person name="Markovic C."/>
            <person name="Hall O."/>
            <person name="Minx P."/>
            <person name="Tomlinson C."/>
            <person name="Mitreva M."/>
            <person name="Nelson J."/>
            <person name="Hou S."/>
            <person name="Wollam A."/>
            <person name="Pepin K.H."/>
            <person name="Johnson M."/>
            <person name="Bhonagiri V."/>
            <person name="Zhang X."/>
            <person name="Suruliraj S."/>
            <person name="Warren W."/>
            <person name="Chinwalla A."/>
            <person name="Mardis E.R."/>
            <person name="Wilson R.K."/>
        </authorList>
    </citation>
    <scope>NUCLEOTIDE SEQUENCE [LARGE SCALE GENOMIC DNA]</scope>
    <source>
        <strain evidence="17 18">DSM 2876</strain>
    </source>
</reference>
<dbReference type="EMBL" id="ABWN01000017">
    <property type="protein sequence ID" value="EFF69514.1"/>
    <property type="molecule type" value="Genomic_DNA"/>
</dbReference>
<evidence type="ECO:0000313" key="17">
    <source>
        <dbReference type="EMBL" id="EFF69514.1"/>
    </source>
</evidence>
<dbReference type="InterPro" id="IPR003594">
    <property type="entry name" value="HATPase_dom"/>
</dbReference>
<accession>D4RWJ0</accession>
<dbReference type="AlphaFoldDB" id="D4RWJ0"/>
<dbReference type="HOGENOM" id="CLU_000445_89_6_9"/>
<keyword evidence="7 14" id="KW-0812">Transmembrane</keyword>
<dbReference type="InterPro" id="IPR036097">
    <property type="entry name" value="HisK_dim/P_sf"/>
</dbReference>
<dbReference type="Pfam" id="PF00512">
    <property type="entry name" value="HisKA"/>
    <property type="match status" value="1"/>
</dbReference>
<dbReference type="FunFam" id="1.10.287.130:FF:000001">
    <property type="entry name" value="Two-component sensor histidine kinase"/>
    <property type="match status" value="1"/>
</dbReference>
<evidence type="ECO:0000256" key="6">
    <source>
        <dbReference type="ARBA" id="ARBA00022679"/>
    </source>
</evidence>
<dbReference type="CDD" id="cd06225">
    <property type="entry name" value="HAMP"/>
    <property type="match status" value="1"/>
</dbReference>
<evidence type="ECO:0000259" key="16">
    <source>
        <dbReference type="PROSITE" id="PS50885"/>
    </source>
</evidence>
<dbReference type="PROSITE" id="PS50885">
    <property type="entry name" value="HAMP"/>
    <property type="match status" value="1"/>
</dbReference>
<dbReference type="SUPFAM" id="SSF158472">
    <property type="entry name" value="HAMP domain-like"/>
    <property type="match status" value="1"/>
</dbReference>
<evidence type="ECO:0000256" key="4">
    <source>
        <dbReference type="ARBA" id="ARBA00022475"/>
    </source>
</evidence>
<evidence type="ECO:0000256" key="12">
    <source>
        <dbReference type="ARBA" id="ARBA00023012"/>
    </source>
</evidence>
<dbReference type="Pfam" id="PF00672">
    <property type="entry name" value="HAMP"/>
    <property type="match status" value="1"/>
</dbReference>
<proteinExistence type="predicted"/>
<evidence type="ECO:0000256" key="11">
    <source>
        <dbReference type="ARBA" id="ARBA00022989"/>
    </source>
</evidence>
<organism evidence="17 18">
    <name type="scientific">Eshraghiella crossota DSM 2876</name>
    <dbReference type="NCBI Taxonomy" id="511680"/>
    <lineage>
        <taxon>Bacteria</taxon>
        <taxon>Bacillati</taxon>
        <taxon>Bacillota</taxon>
        <taxon>Clostridia</taxon>
        <taxon>Lachnospirales</taxon>
        <taxon>Lachnospiraceae</taxon>
        <taxon>Eshraghiella</taxon>
    </lineage>
</organism>
<dbReference type="SUPFAM" id="SSF55874">
    <property type="entry name" value="ATPase domain of HSP90 chaperone/DNA topoisomerase II/histidine kinase"/>
    <property type="match status" value="1"/>
</dbReference>